<proteinExistence type="predicted"/>
<gene>
    <name evidence="7" type="primary">xerC_4</name>
    <name evidence="7" type="ORF">DAVIS_04537</name>
</gene>
<accession>A0A3E2MQJ3</accession>
<evidence type="ECO:0000259" key="5">
    <source>
        <dbReference type="PROSITE" id="PS51898"/>
    </source>
</evidence>
<sequence length="299" mass="32201">MPADLPDLAVLLSSWQLAMRAERKSPATVASYTEGVKAFLRWSERTGTAPQITKTTVQAFTADLLESGAEAATARARHMALRRYAAWLAEEGELDENPLLGVKPPKLDAKVVDALTDDQLRRLIKACQGKQLIDRRDEAIVRLMAETGLRAGEVIGMQVADIDFQECRAVVRRGKGGKGRVVPFGVQTGAALDRYMRARRAHRLSVTGAFWLGGGGQTFSYSGLDKALKVRAAAAGISGFHLHLMRHTAATRWLRAGGSEGGLMAVAGWSTRSMVDRYTGASAAERAANEARGLGLGDL</sequence>
<dbReference type="InterPro" id="IPR050090">
    <property type="entry name" value="Tyrosine_recombinase_XerCD"/>
</dbReference>
<name>A0A3E2MQJ3_MYCMR</name>
<protein>
    <submittedName>
        <fullName evidence="7">Tyrosine recombinase XerC</fullName>
    </submittedName>
</protein>
<dbReference type="CDD" id="cd00397">
    <property type="entry name" value="DNA_BRE_C"/>
    <property type="match status" value="1"/>
</dbReference>
<evidence type="ECO:0000256" key="3">
    <source>
        <dbReference type="ARBA" id="ARBA00023172"/>
    </source>
</evidence>
<dbReference type="InterPro" id="IPR013762">
    <property type="entry name" value="Integrase-like_cat_sf"/>
</dbReference>
<dbReference type="PANTHER" id="PTHR30349">
    <property type="entry name" value="PHAGE INTEGRASE-RELATED"/>
    <property type="match status" value="1"/>
</dbReference>
<dbReference type="PANTHER" id="PTHR30349:SF81">
    <property type="entry name" value="TYROSINE RECOMBINASE XERC"/>
    <property type="match status" value="1"/>
</dbReference>
<dbReference type="InterPro" id="IPR011010">
    <property type="entry name" value="DNA_brk_join_enz"/>
</dbReference>
<dbReference type="GO" id="GO:0015074">
    <property type="term" value="P:DNA integration"/>
    <property type="evidence" value="ECO:0007669"/>
    <property type="project" value="UniProtKB-KW"/>
</dbReference>
<keyword evidence="2 4" id="KW-0238">DNA-binding</keyword>
<feature type="domain" description="Tyr recombinase" evidence="5">
    <location>
        <begin position="110"/>
        <end position="292"/>
    </location>
</feature>
<dbReference type="RefSeq" id="WP_117433158.1">
    <property type="nucleotide sequence ID" value="NZ_PEDF01000176.1"/>
</dbReference>
<keyword evidence="3" id="KW-0233">DNA recombination</keyword>
<evidence type="ECO:0000259" key="6">
    <source>
        <dbReference type="PROSITE" id="PS51900"/>
    </source>
</evidence>
<dbReference type="Gene3D" id="1.10.150.130">
    <property type="match status" value="1"/>
</dbReference>
<dbReference type="PROSITE" id="PS51900">
    <property type="entry name" value="CB"/>
    <property type="match status" value="1"/>
</dbReference>
<evidence type="ECO:0000256" key="2">
    <source>
        <dbReference type="ARBA" id="ARBA00023125"/>
    </source>
</evidence>
<dbReference type="SUPFAM" id="SSF56349">
    <property type="entry name" value="DNA breaking-rejoining enzymes"/>
    <property type="match status" value="1"/>
</dbReference>
<keyword evidence="1" id="KW-0229">DNA integration</keyword>
<dbReference type="Pfam" id="PF00589">
    <property type="entry name" value="Phage_integrase"/>
    <property type="match status" value="1"/>
</dbReference>
<evidence type="ECO:0000313" key="7">
    <source>
        <dbReference type="EMBL" id="RFZ34987.1"/>
    </source>
</evidence>
<dbReference type="GO" id="GO:0003677">
    <property type="term" value="F:DNA binding"/>
    <property type="evidence" value="ECO:0007669"/>
    <property type="project" value="UniProtKB-UniRule"/>
</dbReference>
<dbReference type="AlphaFoldDB" id="A0A3E2MQJ3"/>
<reference evidence="7 8" key="1">
    <citation type="journal article" date="2018" name="Sci. Rep.">
        <title>Extensive genomic diversity among Mycobacterium marinum strains revealed by whole genome sequencing.</title>
        <authorList>
            <person name="Das S."/>
            <person name="Pettersson B.M."/>
            <person name="Behra P.R."/>
            <person name="Mallick A."/>
            <person name="Cheramie M."/>
            <person name="Ramesh M."/>
            <person name="Shirreff L."/>
            <person name="DuCote T."/>
            <person name="Dasgupta S."/>
            <person name="Ennis D.G."/>
            <person name="Kirsebom L.A."/>
        </authorList>
    </citation>
    <scope>NUCLEOTIDE SEQUENCE [LARGE SCALE GENOMIC DNA]</scope>
    <source>
        <strain evidence="7 8">Davis1</strain>
    </source>
</reference>
<dbReference type="InterPro" id="IPR010998">
    <property type="entry name" value="Integrase_recombinase_N"/>
</dbReference>
<dbReference type="GO" id="GO:0006310">
    <property type="term" value="P:DNA recombination"/>
    <property type="evidence" value="ECO:0007669"/>
    <property type="project" value="UniProtKB-KW"/>
</dbReference>
<feature type="domain" description="Core-binding (CB)" evidence="6">
    <location>
        <begin position="6"/>
        <end position="89"/>
    </location>
</feature>
<comment type="caution">
    <text evidence="7">The sequence shown here is derived from an EMBL/GenBank/DDBJ whole genome shotgun (WGS) entry which is preliminary data.</text>
</comment>
<dbReference type="InterPro" id="IPR044068">
    <property type="entry name" value="CB"/>
</dbReference>
<evidence type="ECO:0000256" key="1">
    <source>
        <dbReference type="ARBA" id="ARBA00022908"/>
    </source>
</evidence>
<dbReference type="InterPro" id="IPR004107">
    <property type="entry name" value="Integrase_SAM-like_N"/>
</dbReference>
<evidence type="ECO:0000313" key="8">
    <source>
        <dbReference type="Proteomes" id="UP000257451"/>
    </source>
</evidence>
<evidence type="ECO:0000256" key="4">
    <source>
        <dbReference type="PROSITE-ProRule" id="PRU01248"/>
    </source>
</evidence>
<dbReference type="EMBL" id="PEDF01000176">
    <property type="protein sequence ID" value="RFZ34987.1"/>
    <property type="molecule type" value="Genomic_DNA"/>
</dbReference>
<dbReference type="Proteomes" id="UP000257451">
    <property type="component" value="Unassembled WGS sequence"/>
</dbReference>
<dbReference type="Pfam" id="PF02899">
    <property type="entry name" value="Phage_int_SAM_1"/>
    <property type="match status" value="1"/>
</dbReference>
<organism evidence="7 8">
    <name type="scientific">Mycobacterium marinum</name>
    <dbReference type="NCBI Taxonomy" id="1781"/>
    <lineage>
        <taxon>Bacteria</taxon>
        <taxon>Bacillati</taxon>
        <taxon>Actinomycetota</taxon>
        <taxon>Actinomycetes</taxon>
        <taxon>Mycobacteriales</taxon>
        <taxon>Mycobacteriaceae</taxon>
        <taxon>Mycobacterium</taxon>
        <taxon>Mycobacterium ulcerans group</taxon>
    </lineage>
</organism>
<dbReference type="InterPro" id="IPR002104">
    <property type="entry name" value="Integrase_catalytic"/>
</dbReference>
<dbReference type="PROSITE" id="PS51898">
    <property type="entry name" value="TYR_RECOMBINASE"/>
    <property type="match status" value="1"/>
</dbReference>
<dbReference type="Gene3D" id="1.10.443.10">
    <property type="entry name" value="Intergrase catalytic core"/>
    <property type="match status" value="1"/>
</dbReference>